<protein>
    <submittedName>
        <fullName evidence="8">RHS repeat-associated core domain containing protein</fullName>
    </submittedName>
</protein>
<feature type="transmembrane region" description="Helical" evidence="7">
    <location>
        <begin position="268"/>
        <end position="288"/>
    </location>
</feature>
<keyword evidence="4" id="KW-0732">Signal</keyword>
<keyword evidence="7" id="KW-0472">Membrane</keyword>
<proteinExistence type="predicted"/>
<dbReference type="FunFam" id="3.80.10.10:FF:000383">
    <property type="entry name" value="Leucine-rich repeat receptor protein kinase EMS1"/>
    <property type="match status" value="1"/>
</dbReference>
<comment type="subcellular location">
    <subcellularLocation>
        <location evidence="1">Cell membrane</location>
    </subcellularLocation>
</comment>
<feature type="region of interest" description="Disordered" evidence="6">
    <location>
        <begin position="237"/>
        <end position="256"/>
    </location>
</feature>
<feature type="compositionally biased region" description="Polar residues" evidence="6">
    <location>
        <begin position="72"/>
        <end position="82"/>
    </location>
</feature>
<feature type="region of interest" description="Disordered" evidence="6">
    <location>
        <begin position="129"/>
        <end position="203"/>
    </location>
</feature>
<keyword evidence="7" id="KW-0812">Transmembrane</keyword>
<dbReference type="InterPro" id="IPR003591">
    <property type="entry name" value="Leu-rich_rpt_typical-subtyp"/>
</dbReference>
<reference evidence="8" key="1">
    <citation type="journal article" date="2021" name="Sci. Rep.">
        <title>Diploid genomic architecture of Nitzschia inconspicua, an elite biomass production diatom.</title>
        <authorList>
            <person name="Oliver A."/>
            <person name="Podell S."/>
            <person name="Pinowska A."/>
            <person name="Traller J.C."/>
            <person name="Smith S.R."/>
            <person name="McClure R."/>
            <person name="Beliaev A."/>
            <person name="Bohutskyi P."/>
            <person name="Hill E.A."/>
            <person name="Rabines A."/>
            <person name="Zheng H."/>
            <person name="Allen L.Z."/>
            <person name="Kuo A."/>
            <person name="Grigoriev I.V."/>
            <person name="Allen A.E."/>
            <person name="Hazlebeck D."/>
            <person name="Allen E.E."/>
        </authorList>
    </citation>
    <scope>NUCLEOTIDE SEQUENCE</scope>
    <source>
        <strain evidence="8">Hildebrandi</strain>
    </source>
</reference>
<keyword evidence="2" id="KW-1003">Cell membrane</keyword>
<dbReference type="Pfam" id="PF00560">
    <property type="entry name" value="LRR_1"/>
    <property type="match status" value="2"/>
</dbReference>
<accession>A0A9K3PMH4</accession>
<evidence type="ECO:0000256" key="1">
    <source>
        <dbReference type="ARBA" id="ARBA00004236"/>
    </source>
</evidence>
<evidence type="ECO:0000256" key="7">
    <source>
        <dbReference type="SAM" id="Phobius"/>
    </source>
</evidence>
<evidence type="ECO:0000313" key="8">
    <source>
        <dbReference type="EMBL" id="KAG7352842.1"/>
    </source>
</evidence>
<dbReference type="AlphaFoldDB" id="A0A9K3PMH4"/>
<evidence type="ECO:0000256" key="4">
    <source>
        <dbReference type="ARBA" id="ARBA00022729"/>
    </source>
</evidence>
<feature type="compositionally biased region" description="Low complexity" evidence="6">
    <location>
        <begin position="169"/>
        <end position="179"/>
    </location>
</feature>
<evidence type="ECO:0000256" key="2">
    <source>
        <dbReference type="ARBA" id="ARBA00022475"/>
    </source>
</evidence>
<evidence type="ECO:0000256" key="5">
    <source>
        <dbReference type="ARBA" id="ARBA00022737"/>
    </source>
</evidence>
<name>A0A9K3PMH4_9STRA</name>
<gene>
    <name evidence="8" type="ORF">IV203_008890</name>
</gene>
<dbReference type="GO" id="GO:0005886">
    <property type="term" value="C:plasma membrane"/>
    <property type="evidence" value="ECO:0007669"/>
    <property type="project" value="UniProtKB-SubCell"/>
</dbReference>
<sequence>MSGETEEMTSDGMSVSTNLLWTDNPELEYFRSMMNERKDERAASGLDMNDSLFGDSTLHDMMDGELQMMESVDSTSQESFSPSRRKSPQRHNRLDTSGLSIMEDDTIENINAEDGSILAWFSRQRKERARKKEEEDGTLESDPAVLDVRQLNPATGVQQQPLRMHHQHQQQQQQQQQQQPKSQRRFFSPKRPPTSVPSQPQYAHDDNIEMVDTSVEDPSNVCIPGFIFVTSGQSSSVQTHASSSQPTKKVDVAKDNDDHRKQCVSTKALILCLALAIVISGIMLTVIFTNKTSRAKGSAAVQAPWTTPAIPTLSPQIPVTVDIESPPSPSATPSLPLATAFVPTSGPSDAAIDNAPSSSTMFPTTLTDTPTILPTSNVAARLEVLSPISVESWTNPNSPQSMALSWLVNDADASTYTNDKLMQRYVLATFYYSTNGNDWSPSSISWIVEWSDECTWWGIECNTMGEVRILHLANENLSGSLPREMQLLSNSLEEIFLNGNNIGGTIPPSLGKLSNLRRLQLTGNALTGSLPGSLDSLASLRNLSVRNNKLTGQLPPELGTLTLLRNLDLSRNSIIGSIPQSYGNLVELESLYLFENKLTGTIPTTFNQLSQLTIFRVEFNDLIGTMPQGLCNMEQLSADCIVQIDCVNGCCTICCADGGSCVAMTSSPTSEPTFAPTEEVFAPIVTPATPTTPPISPTDTPTVETTAAETVMVTEDVTFTSTTEAISSCRATIGTDRDCYEDGENIIVSFENCESTELDWIGIYSTSTNIMELGEPLAWVWACGDQFCKQIVNTGQAIFYNARGTGSFVVYLLRSTDDLDGSFIAYGVGNSFEMSTNCASF</sequence>
<keyword evidence="5" id="KW-0677">Repeat</keyword>
<reference evidence="8" key="2">
    <citation type="submission" date="2021-04" db="EMBL/GenBank/DDBJ databases">
        <authorList>
            <person name="Podell S."/>
        </authorList>
    </citation>
    <scope>NUCLEOTIDE SEQUENCE</scope>
    <source>
        <strain evidence="8">Hildebrandi</strain>
    </source>
</reference>
<dbReference type="Pfam" id="PF13855">
    <property type="entry name" value="LRR_8"/>
    <property type="match status" value="1"/>
</dbReference>
<dbReference type="FunFam" id="3.80.10.10:FF:000041">
    <property type="entry name" value="LRR receptor-like serine/threonine-protein kinase ERECTA"/>
    <property type="match status" value="1"/>
</dbReference>
<evidence type="ECO:0000313" key="9">
    <source>
        <dbReference type="Proteomes" id="UP000693970"/>
    </source>
</evidence>
<dbReference type="SMART" id="SM00369">
    <property type="entry name" value="LRR_TYP"/>
    <property type="match status" value="3"/>
</dbReference>
<dbReference type="PANTHER" id="PTHR47988">
    <property type="entry name" value="SOMATIC EMBRYOGENESIS RECEPTOR KINASE 1"/>
    <property type="match status" value="1"/>
</dbReference>
<evidence type="ECO:0000256" key="3">
    <source>
        <dbReference type="ARBA" id="ARBA00022614"/>
    </source>
</evidence>
<keyword evidence="9" id="KW-1185">Reference proteome</keyword>
<organism evidence="8 9">
    <name type="scientific">Nitzschia inconspicua</name>
    <dbReference type="NCBI Taxonomy" id="303405"/>
    <lineage>
        <taxon>Eukaryota</taxon>
        <taxon>Sar</taxon>
        <taxon>Stramenopiles</taxon>
        <taxon>Ochrophyta</taxon>
        <taxon>Bacillariophyta</taxon>
        <taxon>Bacillariophyceae</taxon>
        <taxon>Bacillariophycidae</taxon>
        <taxon>Bacillariales</taxon>
        <taxon>Bacillariaceae</taxon>
        <taxon>Nitzschia</taxon>
    </lineage>
</organism>
<dbReference type="EMBL" id="JAGRRH010000017">
    <property type="protein sequence ID" value="KAG7352842.1"/>
    <property type="molecule type" value="Genomic_DNA"/>
</dbReference>
<comment type="caution">
    <text evidence="8">The sequence shown here is derived from an EMBL/GenBank/DDBJ whole genome shotgun (WGS) entry which is preliminary data.</text>
</comment>
<dbReference type="InterPro" id="IPR001611">
    <property type="entry name" value="Leu-rich_rpt"/>
</dbReference>
<feature type="region of interest" description="Disordered" evidence="6">
    <location>
        <begin position="71"/>
        <end position="100"/>
    </location>
</feature>
<keyword evidence="7" id="KW-1133">Transmembrane helix</keyword>
<keyword evidence="3" id="KW-0433">Leucine-rich repeat</keyword>
<dbReference type="OrthoDB" id="56438at2759"/>
<dbReference type="Proteomes" id="UP000693970">
    <property type="component" value="Unassembled WGS sequence"/>
</dbReference>
<evidence type="ECO:0000256" key="6">
    <source>
        <dbReference type="SAM" id="MobiDB-lite"/>
    </source>
</evidence>